<protein>
    <submittedName>
        <fullName evidence="1">Uncharacterized protein</fullName>
    </submittedName>
</protein>
<gene>
    <name evidence="1" type="ORF">MIND_00136500</name>
</gene>
<organism evidence="1 2">
    <name type="scientific">Mycena indigotica</name>
    <dbReference type="NCBI Taxonomy" id="2126181"/>
    <lineage>
        <taxon>Eukaryota</taxon>
        <taxon>Fungi</taxon>
        <taxon>Dikarya</taxon>
        <taxon>Basidiomycota</taxon>
        <taxon>Agaricomycotina</taxon>
        <taxon>Agaricomycetes</taxon>
        <taxon>Agaricomycetidae</taxon>
        <taxon>Agaricales</taxon>
        <taxon>Marasmiineae</taxon>
        <taxon>Mycenaceae</taxon>
        <taxon>Mycena</taxon>
    </lineage>
</organism>
<evidence type="ECO:0000313" key="1">
    <source>
        <dbReference type="EMBL" id="KAF7316183.1"/>
    </source>
</evidence>
<dbReference type="AlphaFoldDB" id="A0A8H6TCQ9"/>
<dbReference type="EMBL" id="JACAZF010000001">
    <property type="protein sequence ID" value="KAF7316183.1"/>
    <property type="molecule type" value="Genomic_DNA"/>
</dbReference>
<comment type="caution">
    <text evidence="1">The sequence shown here is derived from an EMBL/GenBank/DDBJ whole genome shotgun (WGS) entry which is preliminary data.</text>
</comment>
<dbReference type="OrthoDB" id="10424087at2759"/>
<accession>A0A8H6TCQ9</accession>
<dbReference type="Proteomes" id="UP000636479">
    <property type="component" value="Unassembled WGS sequence"/>
</dbReference>
<evidence type="ECO:0000313" key="2">
    <source>
        <dbReference type="Proteomes" id="UP000636479"/>
    </source>
</evidence>
<name>A0A8H6TCQ9_9AGAR</name>
<dbReference type="GeneID" id="59340812"/>
<dbReference type="RefSeq" id="XP_037226206.1">
    <property type="nucleotide sequence ID" value="XM_037358296.1"/>
</dbReference>
<reference evidence="1" key="1">
    <citation type="submission" date="2020-05" db="EMBL/GenBank/DDBJ databases">
        <title>Mycena genomes resolve the evolution of fungal bioluminescence.</title>
        <authorList>
            <person name="Tsai I.J."/>
        </authorList>
    </citation>
    <scope>NUCLEOTIDE SEQUENCE</scope>
    <source>
        <strain evidence="1">171206Taipei</strain>
    </source>
</reference>
<sequence length="162" mass="18129">MNSESRQQTTRNECPCAFFNDGHVVYRTDVEQRPIQPEHKFDFESGEPQYPLLTGFGRGAFPEAWEAQGGAIRAETSRILTKCRVDVNALHPASYRHEHATPPAPQELTTPTTYLFIGVRTDSCRAGPERDNAVRAADSIHALLLEKGFDVPCLVCENTTWP</sequence>
<proteinExistence type="predicted"/>
<keyword evidence="2" id="KW-1185">Reference proteome</keyword>